<keyword evidence="1" id="KW-1133">Transmembrane helix</keyword>
<dbReference type="InterPro" id="IPR058491">
    <property type="entry name" value="DUF8178"/>
</dbReference>
<sequence length="64" mass="6145">MATDKRKVYAGAALLVVSSVLILASGPFDIGISTTVAGVMAGVAALGLAAGALLVGTSEDGRAV</sequence>
<dbReference type="AlphaFoldDB" id="A0A8J7YFM9"/>
<comment type="caution">
    <text evidence="2">The sequence shown here is derived from an EMBL/GenBank/DDBJ whole genome shotgun (WGS) entry which is preliminary data.</text>
</comment>
<feature type="transmembrane region" description="Helical" evidence="1">
    <location>
        <begin position="7"/>
        <end position="24"/>
    </location>
</feature>
<keyword evidence="3" id="KW-1185">Reference proteome</keyword>
<dbReference type="Proteomes" id="UP000783863">
    <property type="component" value="Unassembled WGS sequence"/>
</dbReference>
<evidence type="ECO:0000256" key="1">
    <source>
        <dbReference type="SAM" id="Phobius"/>
    </source>
</evidence>
<protein>
    <submittedName>
        <fullName evidence="2">Uncharacterized protein</fullName>
    </submittedName>
</protein>
<proteinExistence type="predicted"/>
<feature type="transmembrane region" description="Helical" evidence="1">
    <location>
        <begin position="30"/>
        <end position="55"/>
    </location>
</feature>
<organism evidence="2 3">
    <name type="scientific">Haloarcula salinisoli</name>
    <dbReference type="NCBI Taxonomy" id="2487746"/>
    <lineage>
        <taxon>Archaea</taxon>
        <taxon>Methanobacteriati</taxon>
        <taxon>Methanobacteriota</taxon>
        <taxon>Stenosarchaea group</taxon>
        <taxon>Halobacteria</taxon>
        <taxon>Halobacteriales</taxon>
        <taxon>Haloarculaceae</taxon>
        <taxon>Haloarcula</taxon>
    </lineage>
</organism>
<dbReference type="Pfam" id="PF26546">
    <property type="entry name" value="DUF8178"/>
    <property type="match status" value="1"/>
</dbReference>
<gene>
    <name evidence="2" type="ORF">EGD98_02270</name>
</gene>
<dbReference type="EMBL" id="RKLQ01000001">
    <property type="protein sequence ID" value="MBX0302491.1"/>
    <property type="molecule type" value="Genomic_DNA"/>
</dbReference>
<name>A0A8J7YFM9_9EURY</name>
<accession>A0A8J7YFM9</accession>
<reference evidence="2" key="1">
    <citation type="submission" date="2021-06" db="EMBL/GenBank/DDBJ databases">
        <title>Halomicroarcula sp. F24A a new haloarchaeum isolated from saline soil.</title>
        <authorList>
            <person name="Duran-Viseras A."/>
            <person name="Sanchez-Porro C."/>
            <person name="Ventosa A."/>
        </authorList>
    </citation>
    <scope>NUCLEOTIDE SEQUENCE</scope>
    <source>
        <strain evidence="2">F24A</strain>
    </source>
</reference>
<dbReference type="RefSeq" id="WP_220586728.1">
    <property type="nucleotide sequence ID" value="NZ_RKLQ01000001.1"/>
</dbReference>
<keyword evidence="1" id="KW-0472">Membrane</keyword>
<evidence type="ECO:0000313" key="3">
    <source>
        <dbReference type="Proteomes" id="UP000783863"/>
    </source>
</evidence>
<keyword evidence="1" id="KW-0812">Transmembrane</keyword>
<evidence type="ECO:0000313" key="2">
    <source>
        <dbReference type="EMBL" id="MBX0302491.1"/>
    </source>
</evidence>